<evidence type="ECO:0000256" key="2">
    <source>
        <dbReference type="SAM" id="MobiDB-lite"/>
    </source>
</evidence>
<evidence type="ECO:0000313" key="5">
    <source>
        <dbReference type="Proteomes" id="UP001321047"/>
    </source>
</evidence>
<dbReference type="PROSITE" id="PS51352">
    <property type="entry name" value="THIOREDOXIN_2"/>
    <property type="match status" value="1"/>
</dbReference>
<keyword evidence="5" id="KW-1185">Reference proteome</keyword>
<accession>A0AAP2ZA18</accession>
<dbReference type="SUPFAM" id="SSF52833">
    <property type="entry name" value="Thioredoxin-like"/>
    <property type="match status" value="1"/>
</dbReference>
<dbReference type="PANTHER" id="PTHR43110">
    <property type="entry name" value="THIOL PEROXIDASE"/>
    <property type="match status" value="1"/>
</dbReference>
<feature type="domain" description="Thioredoxin" evidence="3">
    <location>
        <begin position="2"/>
        <end position="161"/>
    </location>
</feature>
<organism evidence="4 5">
    <name type="scientific">Natronosalvus hydrolyticus</name>
    <dbReference type="NCBI Taxonomy" id="2979988"/>
    <lineage>
        <taxon>Archaea</taxon>
        <taxon>Methanobacteriati</taxon>
        <taxon>Methanobacteriota</taxon>
        <taxon>Stenosarchaea group</taxon>
        <taxon>Halobacteria</taxon>
        <taxon>Halobacteriales</taxon>
        <taxon>Natrialbaceae</taxon>
        <taxon>Natronosalvus</taxon>
    </lineage>
</organism>
<dbReference type="Proteomes" id="UP001321047">
    <property type="component" value="Unassembled WGS sequence"/>
</dbReference>
<dbReference type="GO" id="GO:0016491">
    <property type="term" value="F:oxidoreductase activity"/>
    <property type="evidence" value="ECO:0007669"/>
    <property type="project" value="InterPro"/>
</dbReference>
<dbReference type="Gene3D" id="3.40.30.10">
    <property type="entry name" value="Glutaredoxin"/>
    <property type="match status" value="1"/>
</dbReference>
<dbReference type="RefSeq" id="WP_342809241.1">
    <property type="nucleotide sequence ID" value="NZ_JAOPJZ010000011.1"/>
</dbReference>
<feature type="compositionally biased region" description="Basic and acidic residues" evidence="2">
    <location>
        <begin position="259"/>
        <end position="275"/>
    </location>
</feature>
<keyword evidence="1" id="KW-0676">Redox-active center</keyword>
<dbReference type="EMBL" id="JAOPJZ010000011">
    <property type="protein sequence ID" value="MCU4752915.1"/>
    <property type="molecule type" value="Genomic_DNA"/>
</dbReference>
<dbReference type="InterPro" id="IPR000866">
    <property type="entry name" value="AhpC/TSA"/>
</dbReference>
<gene>
    <name evidence="4" type="ORF">OB919_13165</name>
</gene>
<dbReference type="AlphaFoldDB" id="A0AAP2ZA18"/>
<evidence type="ECO:0000313" key="4">
    <source>
        <dbReference type="EMBL" id="MCU4752915.1"/>
    </source>
</evidence>
<protein>
    <submittedName>
        <fullName evidence="4">Redoxin domain-containing protein</fullName>
    </submittedName>
</protein>
<reference evidence="4 5" key="1">
    <citation type="submission" date="2022-09" db="EMBL/GenBank/DDBJ databases">
        <title>Enrichment on poylsaccharides allowed isolation of novel metabolic and taxonomic groups of Haloarchaea.</title>
        <authorList>
            <person name="Sorokin D.Y."/>
            <person name="Elcheninov A.G."/>
            <person name="Khizhniak T.V."/>
            <person name="Kolganova T.V."/>
            <person name="Kublanov I.V."/>
        </authorList>
    </citation>
    <scope>NUCLEOTIDE SEQUENCE [LARGE SCALE GENOMIC DNA]</scope>
    <source>
        <strain evidence="4 5">AArc-curdl1</strain>
    </source>
</reference>
<proteinExistence type="predicted"/>
<evidence type="ECO:0000256" key="1">
    <source>
        <dbReference type="ARBA" id="ARBA00023284"/>
    </source>
</evidence>
<comment type="caution">
    <text evidence="4">The sequence shown here is derived from an EMBL/GenBank/DDBJ whole genome shotgun (WGS) entry which is preliminary data.</text>
</comment>
<dbReference type="Pfam" id="PF00578">
    <property type="entry name" value="AhpC-TSA"/>
    <property type="match status" value="1"/>
</dbReference>
<dbReference type="GO" id="GO:0016209">
    <property type="term" value="F:antioxidant activity"/>
    <property type="evidence" value="ECO:0007669"/>
    <property type="project" value="InterPro"/>
</dbReference>
<evidence type="ECO:0000259" key="3">
    <source>
        <dbReference type="PROSITE" id="PS51352"/>
    </source>
</evidence>
<name>A0AAP2ZA18_9EURY</name>
<dbReference type="InterPro" id="IPR013766">
    <property type="entry name" value="Thioredoxin_domain"/>
</dbReference>
<sequence length="299" mass="33334">MLETGALAPSFTRPGVVDGEIRPISLDETIDDSGVVLLAFYPADFSPMCTEELCSLRDIDLFSLQPDVRILGLSTDTAYSHRRFAREFDLGFPLVSDNDGSVAEMYNVLEETGLQGHHRLAQRALFVLDPDRVVRYAWAADEATEMPDLEAVRDAIEGISDEETALGRYRTAFEWYLEGRTAYHEGYDAFETKDWLTAENAFETASESLTDALEAFDAARRYTESERVAAIAEDANERATVRRNAAKWFARAATHYSRGEVDQGEDYRGDAERHHQSLTSGDEPPTAEDIEALADIEGA</sequence>
<dbReference type="InterPro" id="IPR050455">
    <property type="entry name" value="Tpx_Peroxidase_subfamily"/>
</dbReference>
<dbReference type="InterPro" id="IPR036249">
    <property type="entry name" value="Thioredoxin-like_sf"/>
</dbReference>
<feature type="region of interest" description="Disordered" evidence="2">
    <location>
        <begin position="259"/>
        <end position="289"/>
    </location>
</feature>
<dbReference type="PANTHER" id="PTHR43110:SF1">
    <property type="entry name" value="THIOL PEROXIDASE"/>
    <property type="match status" value="1"/>
</dbReference>